<dbReference type="STRING" id="1458985.BJP34_31375"/>
<dbReference type="AlphaFoldDB" id="A0A1D8U0J3"/>
<dbReference type="EMBL" id="CP017599">
    <property type="protein sequence ID" value="AOX03343.1"/>
    <property type="molecule type" value="Genomic_DNA"/>
</dbReference>
<organism evidence="1 2">
    <name type="scientific">Moorena producens PAL-8-15-08-1</name>
    <dbReference type="NCBI Taxonomy" id="1458985"/>
    <lineage>
        <taxon>Bacteria</taxon>
        <taxon>Bacillati</taxon>
        <taxon>Cyanobacteriota</taxon>
        <taxon>Cyanophyceae</taxon>
        <taxon>Coleofasciculales</taxon>
        <taxon>Coleofasciculaceae</taxon>
        <taxon>Moorena</taxon>
    </lineage>
</organism>
<sequence length="105" mass="11361">MKLPVQFKPVSRGSLGKTYLGFKTGIKPSQQGTCYIGVDGNGNYENAEGNLTPETCCSRRSRNGHSNAWRSQNNIRVACPVTNDCGACLNQPGGTYRICRQNGSC</sequence>
<proteinExistence type="predicted"/>
<dbReference type="KEGG" id="mpro:BJP34_31375"/>
<accession>A0A1D8U0J3</accession>
<protein>
    <submittedName>
        <fullName evidence="1">Uncharacterized protein</fullName>
    </submittedName>
</protein>
<dbReference type="RefSeq" id="WP_070395724.1">
    <property type="nucleotide sequence ID" value="NZ_CP017599.1"/>
</dbReference>
<dbReference type="Proteomes" id="UP000177870">
    <property type="component" value="Chromosome"/>
</dbReference>
<evidence type="ECO:0000313" key="2">
    <source>
        <dbReference type="Proteomes" id="UP000177870"/>
    </source>
</evidence>
<evidence type="ECO:0000313" key="1">
    <source>
        <dbReference type="EMBL" id="AOX03343.1"/>
    </source>
</evidence>
<reference evidence="2" key="1">
    <citation type="submission" date="2016-10" db="EMBL/GenBank/DDBJ databases">
        <title>Comparative genomics uncovers the prolific and rare metabolic potential of the cyanobacterial genus Moorea.</title>
        <authorList>
            <person name="Leao T."/>
            <person name="Castelao G."/>
            <person name="Korobeynikov A."/>
            <person name="Monroe E.A."/>
            <person name="Podell S."/>
            <person name="Glukhov E."/>
            <person name="Allen E."/>
            <person name="Gerwick W.H."/>
            <person name="Gerwick L."/>
        </authorList>
    </citation>
    <scope>NUCLEOTIDE SEQUENCE [LARGE SCALE GENOMIC DNA]</scope>
    <source>
        <strain evidence="2">PAL-8-15-08-1</strain>
    </source>
</reference>
<gene>
    <name evidence="1" type="ORF">BJP34_31375</name>
</gene>
<name>A0A1D8U0J3_9CYAN</name>